<proteinExistence type="predicted"/>
<sequence>MNANTLQALANDPNMGIIYDTNDLSDLSKTGTTEILSPSSVASPTTPIVVEQMDSVTPTSPVTCSSRPKPTAVPDEWHDEVLSVESILLAVDKLRPRLFDQADYIHADVLEYLEIFEQHMKQAAQDAEKPTAHLHDILFHRVTPVRTLMALLDVPLDNIASTAARLLHAVAKVGVLTDESPLSIDQVVALLKESPNRPAPIQRWTLRAVQAVVSARAVPSSALDTVVAAMRTLPPAPLVLHVYDALVAWVDEGLRTPAVKALADQLAVHMDTGPYPTLMLARLLRSVYTWVGNQPKFFPHATPSGASSIPAQLTVLLDSRGLPNALTAQLSESTDRRATLACLYATDRLLRLVMRCDPVSTVPEHFLSAGLPLVLGYLILSNDPHIAATASRVSMLLVVHSNGPTPAELLLCHNAALLGAVIRALASPPDCTATDAVTEASDAKLFTQRQNALAMTLVGALVKDTTLRRSFRATVVALNVRNYIPVVGDVLRSVLSSVDLMAVNLPINSIDRLPGSDPENMTTVHDHVMISRSFTAAISSDDGLIDAQTKLGRITPPADLVDSIVDMARYASTGADDSYIESYAKILAKMIVKRAKDVADRPVNPTTAPAPPRWPSSGDGKLLGLNLSGKEVSVLLLRQILLHSVHINFPERMRPKARTKVKTVTPRRGAQDMQETDADTTGAGCYVAWDPILEGLAAESTPTSAESTPVAMEASSRVTGKYFASRTHPTMPIAVDATFTEAPSTPTQREPVGPYKIRAPKSYRFRPDLRAGNVSGSATIFERSLRSSLTNSLSKARKRVSVEPDWPIIDVAPFTALRSFEGGDAVTKLVLPLHKTVKELRRQISVDRKRSVVTPMRSMDNEARSALRDSIHSHKAILDAVRRLIHFIATGSLDLDLSTGLTRLDSDSTNPSFTRLAATVLESAVALHFKMIYDETTSHDELLRIRADVAAMTLGPSDLIGVMRLCIRLQGTDMTIGNLLHE</sequence>
<keyword evidence="3" id="KW-1185">Reference proteome</keyword>
<dbReference type="AlphaFoldDB" id="A0A8J6B118"/>
<protein>
    <submittedName>
        <fullName evidence="2">Uncharacterized protein</fullName>
    </submittedName>
</protein>
<evidence type="ECO:0000313" key="3">
    <source>
        <dbReference type="Proteomes" id="UP000717585"/>
    </source>
</evidence>
<name>A0A8J6B118_9EUKA</name>
<feature type="region of interest" description="Disordered" evidence="1">
    <location>
        <begin position="658"/>
        <end position="678"/>
    </location>
</feature>
<dbReference type="Proteomes" id="UP000717585">
    <property type="component" value="Unassembled WGS sequence"/>
</dbReference>
<gene>
    <name evidence="2" type="ORF">J8273_8025</name>
</gene>
<organism evidence="2 3">
    <name type="scientific">Carpediemonas membranifera</name>
    <dbReference type="NCBI Taxonomy" id="201153"/>
    <lineage>
        <taxon>Eukaryota</taxon>
        <taxon>Metamonada</taxon>
        <taxon>Carpediemonas-like organisms</taxon>
        <taxon>Carpediemonas</taxon>
    </lineage>
</organism>
<accession>A0A8J6B118</accession>
<evidence type="ECO:0000313" key="2">
    <source>
        <dbReference type="EMBL" id="KAG9390659.1"/>
    </source>
</evidence>
<evidence type="ECO:0000256" key="1">
    <source>
        <dbReference type="SAM" id="MobiDB-lite"/>
    </source>
</evidence>
<reference evidence="2" key="1">
    <citation type="submission" date="2021-05" db="EMBL/GenBank/DDBJ databases">
        <title>A free-living protist that lacks canonical eukaryotic 1 DNA replication and segregation systems.</title>
        <authorList>
            <person name="Salas-Leiva D.E."/>
            <person name="Tromer E.C."/>
            <person name="Curtis B.A."/>
            <person name="Jerlstrom-Hultqvist J."/>
            <person name="Kolisko M."/>
            <person name="Yi Z."/>
            <person name="Salas-Leiva J.S."/>
            <person name="Gallot-Lavallee L."/>
            <person name="Kops G.J.P.L."/>
            <person name="Archibald J.M."/>
            <person name="Simpson A.G.B."/>
            <person name="Roger A.J."/>
        </authorList>
    </citation>
    <scope>NUCLEOTIDE SEQUENCE</scope>
    <source>
        <strain evidence="2">BICM</strain>
    </source>
</reference>
<dbReference type="EMBL" id="JAHDYR010000064">
    <property type="protein sequence ID" value="KAG9390659.1"/>
    <property type="molecule type" value="Genomic_DNA"/>
</dbReference>
<comment type="caution">
    <text evidence="2">The sequence shown here is derived from an EMBL/GenBank/DDBJ whole genome shotgun (WGS) entry which is preliminary data.</text>
</comment>